<dbReference type="OrthoDB" id="5801225at2"/>
<dbReference type="GO" id="GO:0005737">
    <property type="term" value="C:cytoplasm"/>
    <property type="evidence" value="ECO:0007669"/>
    <property type="project" value="UniProtKB-SubCell"/>
</dbReference>
<dbReference type="Proteomes" id="UP000190162">
    <property type="component" value="Unassembled WGS sequence"/>
</dbReference>
<keyword evidence="4" id="KW-1185">Reference proteome</keyword>
<comment type="pathway">
    <text evidence="1">Cofactor biosynthesis; ubiquinone biosynthesis.</text>
</comment>
<evidence type="ECO:0000313" key="4">
    <source>
        <dbReference type="Proteomes" id="UP000190162"/>
    </source>
</evidence>
<evidence type="ECO:0000259" key="2">
    <source>
        <dbReference type="Pfam" id="PF02036"/>
    </source>
</evidence>
<comment type="similarity">
    <text evidence="1">Belongs to the UbiJ family.</text>
</comment>
<dbReference type="EMBL" id="FUXU01000009">
    <property type="protein sequence ID" value="SKA49391.1"/>
    <property type="molecule type" value="Genomic_DNA"/>
</dbReference>
<dbReference type="HAMAP" id="MF_02215">
    <property type="entry name" value="UbiJ"/>
    <property type="match status" value="1"/>
</dbReference>
<dbReference type="InterPro" id="IPR003033">
    <property type="entry name" value="SCP2_sterol-bd_dom"/>
</dbReference>
<dbReference type="RefSeq" id="WP_078751563.1">
    <property type="nucleotide sequence ID" value="NZ_FUXU01000009.1"/>
</dbReference>
<dbReference type="InterPro" id="IPR036527">
    <property type="entry name" value="SCP2_sterol-bd_dom_sf"/>
</dbReference>
<gene>
    <name evidence="1" type="primary">ubiJ</name>
    <name evidence="3" type="ORF">SAMN02745132_01109</name>
</gene>
<dbReference type="UniPathway" id="UPA00232"/>
<comment type="subcellular location">
    <subcellularLocation>
        <location evidence="1">Cytoplasm</location>
    </subcellularLocation>
</comment>
<keyword evidence="1" id="KW-0963">Cytoplasm</keyword>
<dbReference type="PANTHER" id="PTHR38693:SF1">
    <property type="entry name" value="UBIQUINONE BIOSYNTHESIS ACCESSORY FACTOR UBIJ"/>
    <property type="match status" value="1"/>
</dbReference>
<dbReference type="AlphaFoldDB" id="A0A1T4UA75"/>
<keyword evidence="3" id="KW-0830">Ubiquinone</keyword>
<sequence>MPLDPLVTAALETGLNTLIRQDGESQRRLAKLKGKVLRVRLTDINKQLIFVFSQQVDVLGAFEGDADCELALAISVAPQLKEKANLTKLIKQDKLHLDGDIDVAQQFSNLLNGINPDIAEWLSHYTGDVVAHTLVRGAQQGLAFLKQMTERNQRYVGELVVEEWRLAPGALEVAYFADQVDDVQSHASRLAARVDALEKRLVSSTLASSKTERA</sequence>
<evidence type="ECO:0000313" key="3">
    <source>
        <dbReference type="EMBL" id="SKA49391.1"/>
    </source>
</evidence>
<keyword evidence="1" id="KW-0831">Ubiquinone biosynthesis</keyword>
<proteinExistence type="inferred from homology"/>
<organism evidence="3 4">
    <name type="scientific">Enterovibrio nigricans DSM 22720</name>
    <dbReference type="NCBI Taxonomy" id="1121868"/>
    <lineage>
        <taxon>Bacteria</taxon>
        <taxon>Pseudomonadati</taxon>
        <taxon>Pseudomonadota</taxon>
        <taxon>Gammaproteobacteria</taxon>
        <taxon>Vibrionales</taxon>
        <taxon>Vibrionaceae</taxon>
        <taxon>Enterovibrio</taxon>
    </lineage>
</organism>
<reference evidence="4" key="1">
    <citation type="submission" date="2017-02" db="EMBL/GenBank/DDBJ databases">
        <authorList>
            <person name="Varghese N."/>
            <person name="Submissions S."/>
        </authorList>
    </citation>
    <scope>NUCLEOTIDE SEQUENCE [LARGE SCALE GENOMIC DNA]</scope>
    <source>
        <strain evidence="4">DSM 22720</strain>
    </source>
</reference>
<accession>A0A1T4UA75</accession>
<dbReference type="InterPro" id="IPR038989">
    <property type="entry name" value="UbiJ"/>
</dbReference>
<dbReference type="PANTHER" id="PTHR38693">
    <property type="entry name" value="UBIQUINONE BIOSYNTHESIS PROTEIN UBIJ"/>
    <property type="match status" value="1"/>
</dbReference>
<name>A0A1T4UA75_9GAMM</name>
<dbReference type="Pfam" id="PF02036">
    <property type="entry name" value="SCP2"/>
    <property type="match status" value="1"/>
</dbReference>
<feature type="domain" description="SCP2" evidence="2">
    <location>
        <begin position="15"/>
        <end position="111"/>
    </location>
</feature>
<dbReference type="SUPFAM" id="SSF55718">
    <property type="entry name" value="SCP-like"/>
    <property type="match status" value="1"/>
</dbReference>
<protein>
    <recommendedName>
        <fullName evidence="1">Ubiquinone biosynthesis accessory factor UbiJ</fullName>
    </recommendedName>
</protein>
<evidence type="ECO:0000256" key="1">
    <source>
        <dbReference type="HAMAP-Rule" id="MF_02215"/>
    </source>
</evidence>
<comment type="function">
    <text evidence="1">Required for ubiquinone (coenzyme Q) biosynthesis. Binds hydrophobic ubiquinone biosynthetic intermediates via its SCP2 domain and is essential for the stability of the Ubi complex. May constitute a docking platform where Ubi enzymes assemble and access their SCP2-bound polyprenyl substrates.</text>
</comment>
<dbReference type="GO" id="GO:0006744">
    <property type="term" value="P:ubiquinone biosynthetic process"/>
    <property type="evidence" value="ECO:0007669"/>
    <property type="project" value="UniProtKB-UniRule"/>
</dbReference>